<evidence type="ECO:0000256" key="7">
    <source>
        <dbReference type="SAM" id="MobiDB-lite"/>
    </source>
</evidence>
<evidence type="ECO:0000313" key="11">
    <source>
        <dbReference type="Proteomes" id="UP001055200"/>
    </source>
</evidence>
<comment type="subcellular location">
    <subcellularLocation>
        <location evidence="1">Cell membrane</location>
        <topology evidence="1">Multi-pass membrane protein</topology>
    </subcellularLocation>
</comment>
<evidence type="ECO:0000256" key="8">
    <source>
        <dbReference type="SAM" id="Phobius"/>
    </source>
</evidence>
<keyword evidence="5 8" id="KW-1133">Transmembrane helix</keyword>
<feature type="region of interest" description="Disordered" evidence="7">
    <location>
        <begin position="315"/>
        <end position="337"/>
    </location>
</feature>
<dbReference type="RefSeq" id="WP_240171039.1">
    <property type="nucleotide sequence ID" value="NZ_CP092365.1"/>
</dbReference>
<evidence type="ECO:0000256" key="4">
    <source>
        <dbReference type="ARBA" id="ARBA00022692"/>
    </source>
</evidence>
<dbReference type="Pfam" id="PF19053">
    <property type="entry name" value="EccD"/>
    <property type="match status" value="1"/>
</dbReference>
<feature type="transmembrane region" description="Helical" evidence="8">
    <location>
        <begin position="469"/>
        <end position="492"/>
    </location>
</feature>
<proteinExistence type="inferred from homology"/>
<keyword evidence="6 8" id="KW-0472">Membrane</keyword>
<dbReference type="InterPro" id="IPR044049">
    <property type="entry name" value="EccD_transm"/>
</dbReference>
<dbReference type="Gene3D" id="3.10.20.90">
    <property type="entry name" value="Phosphatidylinositol 3-kinase Catalytic Subunit, Chain A, domain 1"/>
    <property type="match status" value="1"/>
</dbReference>
<dbReference type="InterPro" id="IPR006707">
    <property type="entry name" value="T7SS_EccD"/>
</dbReference>
<name>A0ABY3U1M6_9MYCO</name>
<evidence type="ECO:0000256" key="3">
    <source>
        <dbReference type="ARBA" id="ARBA00022475"/>
    </source>
</evidence>
<evidence type="ECO:0000256" key="6">
    <source>
        <dbReference type="ARBA" id="ARBA00023136"/>
    </source>
</evidence>
<gene>
    <name evidence="10" type="primary">eccD</name>
    <name evidence="10" type="ORF">MIU77_18435</name>
</gene>
<feature type="transmembrane region" description="Helical" evidence="8">
    <location>
        <begin position="157"/>
        <end position="178"/>
    </location>
</feature>
<feature type="transmembrane region" description="Helical" evidence="8">
    <location>
        <begin position="435"/>
        <end position="457"/>
    </location>
</feature>
<comment type="similarity">
    <text evidence="2">Belongs to the EccD/Snm4 family.</text>
</comment>
<evidence type="ECO:0000259" key="9">
    <source>
        <dbReference type="Pfam" id="PF19053"/>
    </source>
</evidence>
<feature type="transmembrane region" description="Helical" evidence="8">
    <location>
        <begin position="210"/>
        <end position="230"/>
    </location>
</feature>
<keyword evidence="11" id="KW-1185">Reference proteome</keyword>
<evidence type="ECO:0000256" key="1">
    <source>
        <dbReference type="ARBA" id="ARBA00004651"/>
    </source>
</evidence>
<dbReference type="Pfam" id="PF08817">
    <property type="entry name" value="YukD"/>
    <property type="match status" value="1"/>
</dbReference>
<evidence type="ECO:0000256" key="2">
    <source>
        <dbReference type="ARBA" id="ARBA00006162"/>
    </source>
</evidence>
<feature type="transmembrane region" description="Helical" evidence="8">
    <location>
        <begin position="185"/>
        <end position="204"/>
    </location>
</feature>
<feature type="domain" description="EccD-like transmembrane" evidence="9">
    <location>
        <begin position="133"/>
        <end position="493"/>
    </location>
</feature>
<organism evidence="10 11">
    <name type="scientific">Mycolicibacillus parakoreensis</name>
    <dbReference type="NCBI Taxonomy" id="1069221"/>
    <lineage>
        <taxon>Bacteria</taxon>
        <taxon>Bacillati</taxon>
        <taxon>Actinomycetota</taxon>
        <taxon>Actinomycetes</taxon>
        <taxon>Mycobacteriales</taxon>
        <taxon>Mycobacteriaceae</taxon>
        <taxon>Mycolicibacillus</taxon>
    </lineage>
</organism>
<feature type="transmembrane region" description="Helical" evidence="8">
    <location>
        <begin position="351"/>
        <end position="370"/>
    </location>
</feature>
<feature type="transmembrane region" description="Helical" evidence="8">
    <location>
        <begin position="237"/>
        <end position="257"/>
    </location>
</feature>
<dbReference type="InterPro" id="IPR024962">
    <property type="entry name" value="YukD-like"/>
</dbReference>
<evidence type="ECO:0000256" key="5">
    <source>
        <dbReference type="ARBA" id="ARBA00022989"/>
    </source>
</evidence>
<dbReference type="Proteomes" id="UP001055200">
    <property type="component" value="Chromosome"/>
</dbReference>
<dbReference type="NCBIfam" id="TIGR03920">
    <property type="entry name" value="T7SS_EccD"/>
    <property type="match status" value="1"/>
</dbReference>
<feature type="transmembrane region" description="Helical" evidence="8">
    <location>
        <begin position="263"/>
        <end position="287"/>
    </location>
</feature>
<feature type="transmembrane region" description="Helical" evidence="8">
    <location>
        <begin position="404"/>
        <end position="423"/>
    </location>
</feature>
<accession>A0ABY3U1M6</accession>
<reference evidence="10" key="1">
    <citation type="submission" date="2022-08" db="EMBL/GenBank/DDBJ databases">
        <title>Complete genome sequence of 14 non-tuberculosis mycobacteria type-strains.</title>
        <authorList>
            <person name="Igarashi Y."/>
            <person name="Osugi A."/>
            <person name="Mitarai S."/>
        </authorList>
    </citation>
    <scope>NUCLEOTIDE SEQUENCE</scope>
    <source>
        <strain evidence="10">DSM 45575</strain>
    </source>
</reference>
<sequence length="495" mass="50136">MAAATVPARCAVAVIFDHHLVAQVLPAAVPVEAFIDDVVELFNDELRGRGQPGLATDTGYELQRVNGVRLELGKTLDQSGVEDGASLVLVPAEAGEPFAPQYESLSTGLARTGTRLFAPLDAVTAAHLAVGMLALCAATLAAAAVRARLAVDSPAPALLTAAAGAATAGALGVTLRWWPRRRDLIAGFGWVATGVLATSAALAAPGEPGAAHLVIGALAAAVLTAALAVIAGRDLPAAAAVVTVCALGAAAAAPRMWRPVPAAWLGAGVLVALLLVLTAAPTIALWVARIRPPHFGSVTGRDLFWRTDGLPPDAVSPVPADPDADATRDPDADTTPSGARLVAAATRAHDVLTGVCVGAAAVFPVAAWVTVEPDRGPATGWLVGLFVLIFCGRSRAFTARAQAAALLCGAGGAVCVTVARYVFTRPPQSITTLALAAAVLAAVAAGVLLAALVVPSARFTPLVRMTVEWIELAAIVAALPLAAGLCGLFSWVRMR</sequence>
<keyword evidence="4 8" id="KW-0812">Transmembrane</keyword>
<keyword evidence="3" id="KW-1003">Cell membrane</keyword>
<evidence type="ECO:0000313" key="10">
    <source>
        <dbReference type="EMBL" id="ULN52768.1"/>
    </source>
</evidence>
<feature type="transmembrane region" description="Helical" evidence="8">
    <location>
        <begin position="125"/>
        <end position="145"/>
    </location>
</feature>
<dbReference type="EMBL" id="CP092365">
    <property type="protein sequence ID" value="ULN52768.1"/>
    <property type="molecule type" value="Genomic_DNA"/>
</dbReference>
<protein>
    <submittedName>
        <fullName evidence="10">Type VII secretion integral membrane protein EccD</fullName>
    </submittedName>
</protein>